<proteinExistence type="predicted"/>
<keyword evidence="1" id="KW-0812">Transmembrane</keyword>
<evidence type="ECO:0000313" key="2">
    <source>
        <dbReference type="EMBL" id="RPB01400.1"/>
    </source>
</evidence>
<keyword evidence="1" id="KW-1133">Transmembrane helix</keyword>
<dbReference type="AlphaFoldDB" id="A0A3N4JSV8"/>
<evidence type="ECO:0000313" key="3">
    <source>
        <dbReference type="Proteomes" id="UP000276215"/>
    </source>
</evidence>
<name>A0A3N4JSV8_9PEZI</name>
<protein>
    <submittedName>
        <fullName evidence="2">Uncharacterized protein</fullName>
    </submittedName>
</protein>
<accession>A0A3N4JSV8</accession>
<dbReference type="EMBL" id="ML120373">
    <property type="protein sequence ID" value="RPB01400.1"/>
    <property type="molecule type" value="Genomic_DNA"/>
</dbReference>
<keyword evidence="1" id="KW-0472">Membrane</keyword>
<organism evidence="2 3">
    <name type="scientific">Choiromyces venosus 120613-1</name>
    <dbReference type="NCBI Taxonomy" id="1336337"/>
    <lineage>
        <taxon>Eukaryota</taxon>
        <taxon>Fungi</taxon>
        <taxon>Dikarya</taxon>
        <taxon>Ascomycota</taxon>
        <taxon>Pezizomycotina</taxon>
        <taxon>Pezizomycetes</taxon>
        <taxon>Pezizales</taxon>
        <taxon>Tuberaceae</taxon>
        <taxon>Choiromyces</taxon>
    </lineage>
</organism>
<reference evidence="2 3" key="1">
    <citation type="journal article" date="2018" name="Nat. Ecol. Evol.">
        <title>Pezizomycetes genomes reveal the molecular basis of ectomycorrhizal truffle lifestyle.</title>
        <authorList>
            <person name="Murat C."/>
            <person name="Payen T."/>
            <person name="Noel B."/>
            <person name="Kuo A."/>
            <person name="Morin E."/>
            <person name="Chen J."/>
            <person name="Kohler A."/>
            <person name="Krizsan K."/>
            <person name="Balestrini R."/>
            <person name="Da Silva C."/>
            <person name="Montanini B."/>
            <person name="Hainaut M."/>
            <person name="Levati E."/>
            <person name="Barry K.W."/>
            <person name="Belfiori B."/>
            <person name="Cichocki N."/>
            <person name="Clum A."/>
            <person name="Dockter R.B."/>
            <person name="Fauchery L."/>
            <person name="Guy J."/>
            <person name="Iotti M."/>
            <person name="Le Tacon F."/>
            <person name="Lindquist E.A."/>
            <person name="Lipzen A."/>
            <person name="Malagnac F."/>
            <person name="Mello A."/>
            <person name="Molinier V."/>
            <person name="Miyauchi S."/>
            <person name="Poulain J."/>
            <person name="Riccioni C."/>
            <person name="Rubini A."/>
            <person name="Sitrit Y."/>
            <person name="Splivallo R."/>
            <person name="Traeger S."/>
            <person name="Wang M."/>
            <person name="Zifcakova L."/>
            <person name="Wipf D."/>
            <person name="Zambonelli A."/>
            <person name="Paolocci F."/>
            <person name="Nowrousian M."/>
            <person name="Ottonello S."/>
            <person name="Baldrian P."/>
            <person name="Spatafora J.W."/>
            <person name="Henrissat B."/>
            <person name="Nagy L.G."/>
            <person name="Aury J.M."/>
            <person name="Wincker P."/>
            <person name="Grigoriev I.V."/>
            <person name="Bonfante P."/>
            <person name="Martin F.M."/>
        </authorList>
    </citation>
    <scope>NUCLEOTIDE SEQUENCE [LARGE SCALE GENOMIC DNA]</scope>
    <source>
        <strain evidence="2 3">120613-1</strain>
    </source>
</reference>
<gene>
    <name evidence="2" type="ORF">L873DRAFT_1803579</name>
</gene>
<sequence>MSYYLCPYCCFCPYSSTTLGQPSEDVQTSWCLFLSSYLGPWSAYPPLQSVLLGWGNILLSLLILLP</sequence>
<keyword evidence="3" id="KW-1185">Reference proteome</keyword>
<evidence type="ECO:0000256" key="1">
    <source>
        <dbReference type="SAM" id="Phobius"/>
    </source>
</evidence>
<dbReference type="Proteomes" id="UP000276215">
    <property type="component" value="Unassembled WGS sequence"/>
</dbReference>
<feature type="transmembrane region" description="Helical" evidence="1">
    <location>
        <begin position="44"/>
        <end position="65"/>
    </location>
</feature>